<feature type="compositionally biased region" description="Low complexity" evidence="1">
    <location>
        <begin position="55"/>
        <end position="65"/>
    </location>
</feature>
<feature type="compositionally biased region" description="Basic and acidic residues" evidence="1">
    <location>
        <begin position="36"/>
        <end position="51"/>
    </location>
</feature>
<sequence length="65" mass="7413">MGLGAPDGGYSRTMPTLMQRVMRFLNSPNGRRVVEVGRRELSKPANQEKLRRLASRVASSRTRRR</sequence>
<reference evidence="2" key="2">
    <citation type="submission" date="2023-01" db="EMBL/GenBank/DDBJ databases">
        <authorList>
            <person name="Sun Q."/>
            <person name="Evtushenko L."/>
        </authorList>
    </citation>
    <scope>NUCLEOTIDE SEQUENCE</scope>
    <source>
        <strain evidence="2">VKM Ac-1321</strain>
    </source>
</reference>
<evidence type="ECO:0000313" key="3">
    <source>
        <dbReference type="Proteomes" id="UP001143480"/>
    </source>
</evidence>
<protein>
    <submittedName>
        <fullName evidence="2">Uncharacterized protein</fullName>
    </submittedName>
</protein>
<gene>
    <name evidence="2" type="ORF">GCM10017581_074360</name>
</gene>
<reference evidence="2" key="1">
    <citation type="journal article" date="2014" name="Int. J. Syst. Evol. Microbiol.">
        <title>Complete genome sequence of Corynebacterium casei LMG S-19264T (=DSM 44701T), isolated from a smear-ripened cheese.</title>
        <authorList>
            <consortium name="US DOE Joint Genome Institute (JGI-PGF)"/>
            <person name="Walter F."/>
            <person name="Albersmeier A."/>
            <person name="Kalinowski J."/>
            <person name="Ruckert C."/>
        </authorList>
    </citation>
    <scope>NUCLEOTIDE SEQUENCE</scope>
    <source>
        <strain evidence="2">VKM Ac-1321</strain>
    </source>
</reference>
<evidence type="ECO:0000256" key="1">
    <source>
        <dbReference type="SAM" id="MobiDB-lite"/>
    </source>
</evidence>
<feature type="region of interest" description="Disordered" evidence="1">
    <location>
        <begin position="36"/>
        <end position="65"/>
    </location>
</feature>
<comment type="caution">
    <text evidence="2">The sequence shown here is derived from an EMBL/GenBank/DDBJ whole genome shotgun (WGS) entry which is preliminary data.</text>
</comment>
<dbReference type="EMBL" id="BSFP01000061">
    <property type="protein sequence ID" value="GLL05689.1"/>
    <property type="molecule type" value="Genomic_DNA"/>
</dbReference>
<accession>A0A9W6KS74</accession>
<dbReference type="Proteomes" id="UP001143480">
    <property type="component" value="Unassembled WGS sequence"/>
</dbReference>
<organism evidence="2 3">
    <name type="scientific">Dactylosporangium matsuzakiense</name>
    <dbReference type="NCBI Taxonomy" id="53360"/>
    <lineage>
        <taxon>Bacteria</taxon>
        <taxon>Bacillati</taxon>
        <taxon>Actinomycetota</taxon>
        <taxon>Actinomycetes</taxon>
        <taxon>Micromonosporales</taxon>
        <taxon>Micromonosporaceae</taxon>
        <taxon>Dactylosporangium</taxon>
    </lineage>
</organism>
<name>A0A9W6KS74_9ACTN</name>
<keyword evidence="3" id="KW-1185">Reference proteome</keyword>
<dbReference type="AlphaFoldDB" id="A0A9W6KS74"/>
<evidence type="ECO:0000313" key="2">
    <source>
        <dbReference type="EMBL" id="GLL05689.1"/>
    </source>
</evidence>
<proteinExistence type="predicted"/>